<dbReference type="CDD" id="cd07814">
    <property type="entry name" value="SRPBCC_CalC_Aha1-like"/>
    <property type="match status" value="1"/>
</dbReference>
<organism evidence="3 4">
    <name type="scientific">Myroides guanonis</name>
    <dbReference type="NCBI Taxonomy" id="1150112"/>
    <lineage>
        <taxon>Bacteria</taxon>
        <taxon>Pseudomonadati</taxon>
        <taxon>Bacteroidota</taxon>
        <taxon>Flavobacteriia</taxon>
        <taxon>Flavobacteriales</taxon>
        <taxon>Flavobacteriaceae</taxon>
        <taxon>Myroides</taxon>
    </lineage>
</organism>
<dbReference type="EMBL" id="FORU01000001">
    <property type="protein sequence ID" value="SFI76389.1"/>
    <property type="molecule type" value="Genomic_DNA"/>
</dbReference>
<dbReference type="OrthoDB" id="9795306at2"/>
<dbReference type="InterPro" id="IPR013538">
    <property type="entry name" value="ASHA1/2-like_C"/>
</dbReference>
<dbReference type="RefSeq" id="WP_090677441.1">
    <property type="nucleotide sequence ID" value="NZ_FORU01000001.1"/>
</dbReference>
<evidence type="ECO:0000313" key="3">
    <source>
        <dbReference type="EMBL" id="SFI76389.1"/>
    </source>
</evidence>
<dbReference type="Gene3D" id="3.30.530.20">
    <property type="match status" value="1"/>
</dbReference>
<dbReference type="Proteomes" id="UP000243887">
    <property type="component" value="Unassembled WGS sequence"/>
</dbReference>
<dbReference type="AlphaFoldDB" id="A0A1I3KV43"/>
<proteinExistence type="inferred from homology"/>
<dbReference type="SUPFAM" id="SSF55961">
    <property type="entry name" value="Bet v1-like"/>
    <property type="match status" value="1"/>
</dbReference>
<dbReference type="STRING" id="1150112.SAMN04487893_10175"/>
<reference evidence="4" key="1">
    <citation type="submission" date="2016-10" db="EMBL/GenBank/DDBJ databases">
        <authorList>
            <person name="Varghese N."/>
            <person name="Submissions S."/>
        </authorList>
    </citation>
    <scope>NUCLEOTIDE SEQUENCE [LARGE SCALE GENOMIC DNA]</scope>
    <source>
        <strain evidence="4">DSM 26542</strain>
    </source>
</reference>
<evidence type="ECO:0000313" key="4">
    <source>
        <dbReference type="Proteomes" id="UP000243887"/>
    </source>
</evidence>
<accession>A0A1I3KV43</accession>
<protein>
    <submittedName>
        <fullName evidence="3">Uncharacterized conserved protein YndB, AHSA1/START domain</fullName>
    </submittedName>
</protein>
<evidence type="ECO:0000259" key="2">
    <source>
        <dbReference type="Pfam" id="PF08327"/>
    </source>
</evidence>
<comment type="similarity">
    <text evidence="1">Belongs to the AHA1 family.</text>
</comment>
<name>A0A1I3KV43_9FLAO</name>
<gene>
    <name evidence="3" type="ORF">SAMN04487893_10175</name>
</gene>
<sequence>MSSNRLFQFSINREEKAIHILREFEASLELVWQAWTTATLLDQWWAPLPYKNNTKLLDFRKGGVWHYAMIGPNNETHWAKFDYEDIQVNKSFSGSDAFCDQDGNVNTDFPRIHWNCIFSQKEDKTTVNITITSGSIETLDKLLEMGFRQGFTMGLDNLDKLLIQLKSRT</sequence>
<keyword evidence="4" id="KW-1185">Reference proteome</keyword>
<dbReference type="InterPro" id="IPR023393">
    <property type="entry name" value="START-like_dom_sf"/>
</dbReference>
<feature type="domain" description="Activator of Hsp90 ATPase homologue 1/2-like C-terminal" evidence="2">
    <location>
        <begin position="26"/>
        <end position="162"/>
    </location>
</feature>
<dbReference type="Pfam" id="PF08327">
    <property type="entry name" value="AHSA1"/>
    <property type="match status" value="1"/>
</dbReference>
<evidence type="ECO:0000256" key="1">
    <source>
        <dbReference type="ARBA" id="ARBA00006817"/>
    </source>
</evidence>